<evidence type="ECO:0008006" key="4">
    <source>
        <dbReference type="Google" id="ProtNLM"/>
    </source>
</evidence>
<sequence length="349" mass="36851">MSRNIRVQQATNRAKTCQVVSHESWISDTILQALAGNQQTPESPESPESPATRPETDWQLETSSGLAPLPSLGSADALWIAPGLLIAHNAWLRAQGLEPIRLPAPSPNWLADLAQGAPELARRAVVVASTQEIRSWGQMPAGLGERPWSQLAQGRVSAFRAARRPLAQLQADLASAPADSLIQVSGQVDGISEEWRVVVSQGQPAAASGYCIHSPAGSQQILSVFDGATFDPIHREQALAAASQAARTTGLNFGAVDLAFVEAGPGAAASEGPVVLEANPLWCAAPYDYGRQGMRNFLQALKASEAGLVGVDQSTSAAGAGGGAEGLYRQDTWMVAEFSRRYAGYLNRP</sequence>
<accession>A0ABM8B6F6</accession>
<organism evidence="2 3">
    <name type="scientific">Bombiscardovia nodaiensis</name>
    <dbReference type="NCBI Taxonomy" id="2932181"/>
    <lineage>
        <taxon>Bacteria</taxon>
        <taxon>Bacillati</taxon>
        <taxon>Actinomycetota</taxon>
        <taxon>Actinomycetes</taxon>
        <taxon>Bifidobacteriales</taxon>
        <taxon>Bifidobacteriaceae</taxon>
        <taxon>Bombiscardovia</taxon>
    </lineage>
</organism>
<feature type="region of interest" description="Disordered" evidence="1">
    <location>
        <begin position="37"/>
        <end position="65"/>
    </location>
</feature>
<evidence type="ECO:0000256" key="1">
    <source>
        <dbReference type="SAM" id="MobiDB-lite"/>
    </source>
</evidence>
<feature type="compositionally biased region" description="Low complexity" evidence="1">
    <location>
        <begin position="41"/>
        <end position="50"/>
    </location>
</feature>
<dbReference type="Proteomes" id="UP001321766">
    <property type="component" value="Chromosome"/>
</dbReference>
<evidence type="ECO:0000313" key="2">
    <source>
        <dbReference type="EMBL" id="BDR52355.1"/>
    </source>
</evidence>
<name>A0ABM8B6F6_9BIFI</name>
<dbReference type="EMBL" id="AP026798">
    <property type="protein sequence ID" value="BDR52355.1"/>
    <property type="molecule type" value="Genomic_DNA"/>
</dbReference>
<dbReference type="Gene3D" id="3.30.470.20">
    <property type="entry name" value="ATP-grasp fold, B domain"/>
    <property type="match status" value="1"/>
</dbReference>
<keyword evidence="3" id="KW-1185">Reference proteome</keyword>
<protein>
    <recommendedName>
        <fullName evidence="4">ATP-grasp domain-containing protein</fullName>
    </recommendedName>
</protein>
<proteinExistence type="predicted"/>
<evidence type="ECO:0000313" key="3">
    <source>
        <dbReference type="Proteomes" id="UP001321766"/>
    </source>
</evidence>
<reference evidence="2 3" key="1">
    <citation type="journal article" date="2023" name="Microbiol. Spectr.">
        <title>Symbiosis of Carpenter Bees with Uncharacterized Lactic Acid Bacteria Showing NAD Auxotrophy.</title>
        <authorList>
            <person name="Kawasaki S."/>
            <person name="Ozawa K."/>
            <person name="Mori T."/>
            <person name="Yamamoto A."/>
            <person name="Ito M."/>
            <person name="Ohkuma M."/>
            <person name="Sakamoto M."/>
            <person name="Matsutani M."/>
        </authorList>
    </citation>
    <scope>NUCLEOTIDE SEQUENCE [LARGE SCALE GENOMIC DNA]</scope>
    <source>
        <strain evidence="2 3">Kim37-2</strain>
    </source>
</reference>
<gene>
    <name evidence="2" type="ORF">KIM372_02620</name>
</gene>